<dbReference type="PANTHER" id="PTHR32322:SF2">
    <property type="entry name" value="EAMA DOMAIN-CONTAINING PROTEIN"/>
    <property type="match status" value="1"/>
</dbReference>
<gene>
    <name evidence="8" type="ORF">Ga0061067_103239</name>
</gene>
<accession>A0A0K6HUP4</accession>
<feature type="domain" description="EamA" evidence="7">
    <location>
        <begin position="25"/>
        <end position="151"/>
    </location>
</feature>
<organism evidence="8 9">
    <name type="scientific">Pannonibacter indicus</name>
    <dbReference type="NCBI Taxonomy" id="466044"/>
    <lineage>
        <taxon>Bacteria</taxon>
        <taxon>Pseudomonadati</taxon>
        <taxon>Pseudomonadota</taxon>
        <taxon>Alphaproteobacteria</taxon>
        <taxon>Hyphomicrobiales</taxon>
        <taxon>Stappiaceae</taxon>
        <taxon>Pannonibacter</taxon>
    </lineage>
</organism>
<dbReference type="EMBL" id="CYHE01000003">
    <property type="protein sequence ID" value="CUA94605.1"/>
    <property type="molecule type" value="Genomic_DNA"/>
</dbReference>
<evidence type="ECO:0000256" key="5">
    <source>
        <dbReference type="ARBA" id="ARBA00023136"/>
    </source>
</evidence>
<keyword evidence="9" id="KW-1185">Reference proteome</keyword>
<dbReference type="SUPFAM" id="SSF103481">
    <property type="entry name" value="Multidrug resistance efflux transporter EmrE"/>
    <property type="match status" value="2"/>
</dbReference>
<evidence type="ECO:0000256" key="4">
    <source>
        <dbReference type="ARBA" id="ARBA00022989"/>
    </source>
</evidence>
<feature type="transmembrane region" description="Helical" evidence="6">
    <location>
        <begin position="49"/>
        <end position="67"/>
    </location>
</feature>
<evidence type="ECO:0000256" key="3">
    <source>
        <dbReference type="ARBA" id="ARBA00022692"/>
    </source>
</evidence>
<feature type="transmembrane region" description="Helical" evidence="6">
    <location>
        <begin position="134"/>
        <end position="152"/>
    </location>
</feature>
<keyword evidence="3 6" id="KW-0812">Transmembrane</keyword>
<dbReference type="AlphaFoldDB" id="A0A0K6HUP4"/>
<evidence type="ECO:0000256" key="6">
    <source>
        <dbReference type="SAM" id="Phobius"/>
    </source>
</evidence>
<feature type="transmembrane region" description="Helical" evidence="6">
    <location>
        <begin position="284"/>
        <end position="302"/>
    </location>
</feature>
<dbReference type="InterPro" id="IPR050638">
    <property type="entry name" value="AA-Vitamin_Transporters"/>
</dbReference>
<dbReference type="GO" id="GO:0016020">
    <property type="term" value="C:membrane"/>
    <property type="evidence" value="ECO:0007669"/>
    <property type="project" value="UniProtKB-SubCell"/>
</dbReference>
<feature type="transmembrane region" description="Helical" evidence="6">
    <location>
        <begin position="107"/>
        <end position="127"/>
    </location>
</feature>
<feature type="transmembrane region" description="Helical" evidence="6">
    <location>
        <begin position="20"/>
        <end position="37"/>
    </location>
</feature>
<feature type="transmembrane region" description="Helical" evidence="6">
    <location>
        <begin position="164"/>
        <end position="184"/>
    </location>
</feature>
<feature type="transmembrane region" description="Helical" evidence="6">
    <location>
        <begin position="79"/>
        <end position="101"/>
    </location>
</feature>
<dbReference type="OrthoDB" id="2352272at2"/>
<feature type="transmembrane region" description="Helical" evidence="6">
    <location>
        <begin position="233"/>
        <end position="253"/>
    </location>
</feature>
<keyword evidence="4 6" id="KW-1133">Transmembrane helix</keyword>
<evidence type="ECO:0000256" key="1">
    <source>
        <dbReference type="ARBA" id="ARBA00004141"/>
    </source>
</evidence>
<evidence type="ECO:0000313" key="9">
    <source>
        <dbReference type="Proteomes" id="UP000183900"/>
    </source>
</evidence>
<dbReference type="Proteomes" id="UP000183900">
    <property type="component" value="Unassembled WGS sequence"/>
</dbReference>
<dbReference type="Pfam" id="PF00892">
    <property type="entry name" value="EamA"/>
    <property type="match status" value="2"/>
</dbReference>
<evidence type="ECO:0000259" key="7">
    <source>
        <dbReference type="Pfam" id="PF00892"/>
    </source>
</evidence>
<feature type="transmembrane region" description="Helical" evidence="6">
    <location>
        <begin position="191"/>
        <end position="213"/>
    </location>
</feature>
<evidence type="ECO:0000313" key="8">
    <source>
        <dbReference type="EMBL" id="CUA94605.1"/>
    </source>
</evidence>
<proteinExistence type="inferred from homology"/>
<dbReference type="PANTHER" id="PTHR32322">
    <property type="entry name" value="INNER MEMBRANE TRANSPORTER"/>
    <property type="match status" value="1"/>
</dbReference>
<dbReference type="InterPro" id="IPR000620">
    <property type="entry name" value="EamA_dom"/>
</dbReference>
<feature type="transmembrane region" description="Helical" evidence="6">
    <location>
        <begin position="260"/>
        <end position="278"/>
    </location>
</feature>
<keyword evidence="5 6" id="KW-0472">Membrane</keyword>
<evidence type="ECO:0000256" key="2">
    <source>
        <dbReference type="ARBA" id="ARBA00007362"/>
    </source>
</evidence>
<comment type="subcellular location">
    <subcellularLocation>
        <location evidence="1">Membrane</location>
        <topology evidence="1">Multi-pass membrane protein</topology>
    </subcellularLocation>
</comment>
<protein>
    <submittedName>
        <fullName evidence="8">EamA-like transporter family</fullName>
    </submittedName>
</protein>
<dbReference type="InterPro" id="IPR037185">
    <property type="entry name" value="EmrE-like"/>
</dbReference>
<feature type="domain" description="EamA" evidence="7">
    <location>
        <begin position="167"/>
        <end position="302"/>
    </location>
</feature>
<sequence length="305" mass="32607">MTMAESRIAAPASPLTSKDLGLYGLTVFSWGFSWIAMKGQVANVAPEVSVFWRFALAAAVMLGWSVIRRERLAFPMKTHLRFAVLGLFIFSTNFTLFYYGAKYLPSGLLAVVFSLASVFNLILGVVLFRQRPKLIILGAGIIGFSGIALMFWPQIAGAELNLDALKGLALCTAGTLSFCLGNMVSSSNQTAGISITSATTWGMIYGAALLGTFSLLRGDSFAVEPTLTYLGSLAYLSIIASVLAFASYLTLLGRIGPARAGYSTVIFPVVALTVSTIFEGYVWTFAALLGLVLVIAGNVIMLRSR</sequence>
<reference evidence="9" key="1">
    <citation type="submission" date="2015-08" db="EMBL/GenBank/DDBJ databases">
        <authorList>
            <person name="Varghese N."/>
        </authorList>
    </citation>
    <scope>NUCLEOTIDE SEQUENCE [LARGE SCALE GENOMIC DNA]</scope>
    <source>
        <strain evidence="9">DSM 23407</strain>
    </source>
</reference>
<comment type="similarity">
    <text evidence="2">Belongs to the EamA transporter family.</text>
</comment>
<dbReference type="RefSeq" id="WP_055455047.1">
    <property type="nucleotide sequence ID" value="NZ_CYHE01000003.1"/>
</dbReference>
<name>A0A0K6HUP4_9HYPH</name>